<organism evidence="5 6">
    <name type="scientific">Pseudoduganella guangdongensis</name>
    <dbReference type="NCBI Taxonomy" id="2692179"/>
    <lineage>
        <taxon>Bacteria</taxon>
        <taxon>Pseudomonadati</taxon>
        <taxon>Pseudomonadota</taxon>
        <taxon>Betaproteobacteria</taxon>
        <taxon>Burkholderiales</taxon>
        <taxon>Oxalobacteraceae</taxon>
        <taxon>Telluria group</taxon>
        <taxon>Pseudoduganella</taxon>
    </lineage>
</organism>
<dbReference type="InterPro" id="IPR027417">
    <property type="entry name" value="P-loop_NTPase"/>
</dbReference>
<sequence>MEFQFGDWLVSPEANIVSNGEAKTQLEPRVMAVLRYLCRHPGAVIPAEEILQACWGSNELGDNPVHKAITQLRRAFGDSSTEPRYIETIRKRGYRAIAPIVTFAAPPSTVWEGGSPFRGLEAFQENHAAIFFGRVQATAQLRDLVMTQAAHGCPMALVLGPSGSGKTSLVRAGLLPHLMASATRSDEPIGLTSTVYLDCADLGSGTLFQALAGALIDADINGQPLFPGASADSLGSRLAEAPEAVAAELRERACSRAVVGVFVDRLEAVFRAQPGEADRFIAVIDALAKSNCLLMLMACRNDFYPDVMAQPVLLTLKTRGGHFDLLPPDGADIAQIVREPAKAASLTFEKDETTGASLDDVLCDAARGNHDMLPLLQYTLNELYRQRGDDGSLRFDVFRQLGGIEGAVGVRAEQVVSQLTASQLDALPHVLSLIVNVGEDHGSVTSRRSPLSLLRTEEERELVRVMVEARLFVSELAGEVPSFGVAHEALLRQWPRVSEWIEHHRHALQLRSRISGQANRWLEGGRSRDLLLPQGTQVAQASELLALKDFSLAPIEKEYVSTSLNRARFSERVRLGVTILIGLLAILTAIFALRARFAQQEAERNRTEAEGLMTYMLGDFLEKLRPIGRLDLLDDVGTKALAYVGRKDESGTSLASLVSRIKAMRLIGEVHGARGRSDEQFKINTAIKEFIHHAPSEFKVQSDFLKEAGANAFLLGTYYRNRNELDTAEKYLVEYREFSIRYAANNPSRVEGWLEQSYAHSALGALAMTRSDYQRAKEAFTKSLSLQRQAAEAVAPDDKKKSELANTLSWIAETSLKSGEPATAMKFYREEQELLMTVQASNARAKNMLAASLMRQATLSTSFGERVDAQRALAEAVQIMNALSEKDPTNRMWQQFQLQAKGRLAEARLNSNNTAEILNELNEVCTKITKMMSADTKNIWLANLSAKFDLARAQMLIALNRRDDAFQLLEQVIERVEVLHTSATKDMSLLSTYVDSILTKADIVRHTSGPSSALSLCKRSFAALDVVDPNTNDYTLLALSVRTNLCLGNSETVNAHLSKLKKMGYRDERFRQLISTNPLIKGTYER</sequence>
<dbReference type="Gene3D" id="1.10.10.10">
    <property type="entry name" value="Winged helix-like DNA-binding domain superfamily/Winged helix DNA-binding domain"/>
    <property type="match status" value="1"/>
</dbReference>
<gene>
    <name evidence="5" type="ORF">GTP41_22590</name>
</gene>
<feature type="repeat" description="TPR" evidence="2">
    <location>
        <begin position="757"/>
        <end position="790"/>
    </location>
</feature>
<dbReference type="GO" id="GO:0006355">
    <property type="term" value="P:regulation of DNA-templated transcription"/>
    <property type="evidence" value="ECO:0007669"/>
    <property type="project" value="InterPro"/>
</dbReference>
<feature type="domain" description="OmpR/PhoB-type" evidence="4">
    <location>
        <begin position="1"/>
        <end position="98"/>
    </location>
</feature>
<evidence type="ECO:0000313" key="5">
    <source>
        <dbReference type="EMBL" id="MYN04888.1"/>
    </source>
</evidence>
<comment type="caution">
    <text evidence="5">The sequence shown here is derived from an EMBL/GenBank/DDBJ whole genome shotgun (WGS) entry which is preliminary data.</text>
</comment>
<keyword evidence="1 3" id="KW-0238">DNA-binding</keyword>
<dbReference type="SMART" id="SM00862">
    <property type="entry name" value="Trans_reg_C"/>
    <property type="match status" value="1"/>
</dbReference>
<reference evidence="5 6" key="1">
    <citation type="submission" date="2019-12" db="EMBL/GenBank/DDBJ databases">
        <title>Novel species isolated from a subtropical stream in China.</title>
        <authorList>
            <person name="Lu H."/>
        </authorList>
    </citation>
    <scope>NUCLEOTIDE SEQUENCE [LARGE SCALE GENOMIC DNA]</scope>
    <source>
        <strain evidence="5 6">DS3</strain>
    </source>
</reference>
<dbReference type="InterPro" id="IPR049052">
    <property type="entry name" value="nSTAND1"/>
</dbReference>
<evidence type="ECO:0000256" key="2">
    <source>
        <dbReference type="PROSITE-ProRule" id="PRU00339"/>
    </source>
</evidence>
<dbReference type="SUPFAM" id="SSF52540">
    <property type="entry name" value="P-loop containing nucleoside triphosphate hydrolases"/>
    <property type="match status" value="1"/>
</dbReference>
<dbReference type="PROSITE" id="PS50005">
    <property type="entry name" value="TPR"/>
    <property type="match status" value="1"/>
</dbReference>
<evidence type="ECO:0000259" key="4">
    <source>
        <dbReference type="PROSITE" id="PS51755"/>
    </source>
</evidence>
<dbReference type="SUPFAM" id="SSF46894">
    <property type="entry name" value="C-terminal effector domain of the bipartite response regulators"/>
    <property type="match status" value="1"/>
</dbReference>
<name>A0A6N9HMK3_9BURK</name>
<dbReference type="Gene3D" id="1.25.40.10">
    <property type="entry name" value="Tetratricopeptide repeat domain"/>
    <property type="match status" value="1"/>
</dbReference>
<dbReference type="Proteomes" id="UP000448575">
    <property type="component" value="Unassembled WGS sequence"/>
</dbReference>
<dbReference type="InterPro" id="IPR016032">
    <property type="entry name" value="Sig_transdc_resp-reg_C-effctor"/>
</dbReference>
<evidence type="ECO:0000313" key="6">
    <source>
        <dbReference type="Proteomes" id="UP000448575"/>
    </source>
</evidence>
<dbReference type="InterPro" id="IPR036388">
    <property type="entry name" value="WH-like_DNA-bd_sf"/>
</dbReference>
<dbReference type="PROSITE" id="PS51755">
    <property type="entry name" value="OMPR_PHOB"/>
    <property type="match status" value="1"/>
</dbReference>
<keyword evidence="2" id="KW-0802">TPR repeat</keyword>
<dbReference type="AlphaFoldDB" id="A0A6N9HMK3"/>
<dbReference type="Pfam" id="PF20703">
    <property type="entry name" value="nSTAND1"/>
    <property type="match status" value="1"/>
</dbReference>
<accession>A0A6N9HMK3</accession>
<dbReference type="RefSeq" id="WP_161027844.1">
    <property type="nucleotide sequence ID" value="NZ_WWCJ01000022.1"/>
</dbReference>
<dbReference type="GO" id="GO:0000160">
    <property type="term" value="P:phosphorelay signal transduction system"/>
    <property type="evidence" value="ECO:0007669"/>
    <property type="project" value="InterPro"/>
</dbReference>
<dbReference type="InterPro" id="IPR019734">
    <property type="entry name" value="TPR_rpt"/>
</dbReference>
<feature type="DNA-binding region" description="OmpR/PhoB-type" evidence="3">
    <location>
        <begin position="1"/>
        <end position="98"/>
    </location>
</feature>
<keyword evidence="6" id="KW-1185">Reference proteome</keyword>
<evidence type="ECO:0000256" key="1">
    <source>
        <dbReference type="ARBA" id="ARBA00023125"/>
    </source>
</evidence>
<dbReference type="InterPro" id="IPR011990">
    <property type="entry name" value="TPR-like_helical_dom_sf"/>
</dbReference>
<dbReference type="SUPFAM" id="SSF48452">
    <property type="entry name" value="TPR-like"/>
    <property type="match status" value="1"/>
</dbReference>
<dbReference type="EMBL" id="WWCJ01000022">
    <property type="protein sequence ID" value="MYN04888.1"/>
    <property type="molecule type" value="Genomic_DNA"/>
</dbReference>
<dbReference type="Pfam" id="PF00486">
    <property type="entry name" value="Trans_reg_C"/>
    <property type="match status" value="1"/>
</dbReference>
<dbReference type="CDD" id="cd00383">
    <property type="entry name" value="trans_reg_C"/>
    <property type="match status" value="1"/>
</dbReference>
<dbReference type="PANTHER" id="PTHR47691:SF3">
    <property type="entry name" value="HTH-TYPE TRANSCRIPTIONAL REGULATOR RV0890C-RELATED"/>
    <property type="match status" value="1"/>
</dbReference>
<protein>
    <submittedName>
        <fullName evidence="5">AAA family ATPase</fullName>
    </submittedName>
</protein>
<dbReference type="GO" id="GO:0003677">
    <property type="term" value="F:DNA binding"/>
    <property type="evidence" value="ECO:0007669"/>
    <property type="project" value="UniProtKB-UniRule"/>
</dbReference>
<dbReference type="InterPro" id="IPR001867">
    <property type="entry name" value="OmpR/PhoB-type_DNA-bd"/>
</dbReference>
<proteinExistence type="predicted"/>
<evidence type="ECO:0000256" key="3">
    <source>
        <dbReference type="PROSITE-ProRule" id="PRU01091"/>
    </source>
</evidence>
<dbReference type="PANTHER" id="PTHR47691">
    <property type="entry name" value="REGULATOR-RELATED"/>
    <property type="match status" value="1"/>
</dbReference>